<comment type="caution">
    <text evidence="1">The sequence shown here is derived from an EMBL/GenBank/DDBJ whole genome shotgun (WGS) entry which is preliminary data.</text>
</comment>
<reference evidence="1 2" key="1">
    <citation type="journal article" date="2016" name="Nat. Commun.">
        <title>Thousands of microbial genomes shed light on interconnected biogeochemical processes in an aquifer system.</title>
        <authorList>
            <person name="Anantharaman K."/>
            <person name="Brown C.T."/>
            <person name="Hug L.A."/>
            <person name="Sharon I."/>
            <person name="Castelle C.J."/>
            <person name="Probst A.J."/>
            <person name="Thomas B.C."/>
            <person name="Singh A."/>
            <person name="Wilkins M.J."/>
            <person name="Karaoz U."/>
            <person name="Brodie E.L."/>
            <person name="Williams K.H."/>
            <person name="Hubbard S.S."/>
            <person name="Banfield J.F."/>
        </authorList>
    </citation>
    <scope>NUCLEOTIDE SEQUENCE [LARGE SCALE GENOMIC DNA]</scope>
</reference>
<sequence>MDQLSRVPDSVKSKEPIPMLRIPIESDVHAEVGGEIDQSKAEDVEGKRESTLDNKVESTVNSFSAYIARMAKERGGQMPVAEASSIYSNDLLPGLRGKSFSEGEEHDLEQKMGGTGFYDTGKTITIPTNEGEATFNLVAVSKAGKSKLTLEPGAYSDIAQRIAGN</sequence>
<dbReference type="STRING" id="1798705.A2563_03345"/>
<gene>
    <name evidence="1" type="ORF">A2563_03345</name>
</gene>
<protein>
    <submittedName>
        <fullName evidence="1">Uncharacterized protein</fullName>
    </submittedName>
</protein>
<evidence type="ECO:0000313" key="2">
    <source>
        <dbReference type="Proteomes" id="UP000176634"/>
    </source>
</evidence>
<dbReference type="AlphaFoldDB" id="A0A1F6P948"/>
<evidence type="ECO:0000313" key="1">
    <source>
        <dbReference type="EMBL" id="OGH92682.1"/>
    </source>
</evidence>
<dbReference type="EMBL" id="MFRA01000005">
    <property type="protein sequence ID" value="OGH92682.1"/>
    <property type="molecule type" value="Genomic_DNA"/>
</dbReference>
<accession>A0A1F6P948</accession>
<name>A0A1F6P948_9BACT</name>
<organism evidence="1 2">
    <name type="scientific">Candidatus Magasanikbacteria bacterium RIFOXYD1_FULL_40_23</name>
    <dbReference type="NCBI Taxonomy" id="1798705"/>
    <lineage>
        <taxon>Bacteria</taxon>
        <taxon>Candidatus Magasanikiibacteriota</taxon>
    </lineage>
</organism>
<dbReference type="Proteomes" id="UP000176634">
    <property type="component" value="Unassembled WGS sequence"/>
</dbReference>
<proteinExistence type="predicted"/>